<gene>
    <name evidence="1" type="ORF">BHE90_006448</name>
</gene>
<evidence type="ECO:0000313" key="1">
    <source>
        <dbReference type="EMBL" id="RTE79109.1"/>
    </source>
</evidence>
<keyword evidence="2" id="KW-1185">Reference proteome</keyword>
<proteinExistence type="predicted"/>
<reference evidence="1 2" key="1">
    <citation type="submission" date="2017-06" db="EMBL/GenBank/DDBJ databases">
        <title>Comparative genomic analysis of Ambrosia Fusariam Clade fungi.</title>
        <authorList>
            <person name="Stajich J.E."/>
            <person name="Carrillo J."/>
            <person name="Kijimoto T."/>
            <person name="Eskalen A."/>
            <person name="O'Donnell K."/>
            <person name="Kasson M."/>
        </authorList>
    </citation>
    <scope>NUCLEOTIDE SEQUENCE [LARGE SCALE GENOMIC DNA]</scope>
    <source>
        <strain evidence="1 2">UCR1854</strain>
    </source>
</reference>
<protein>
    <submittedName>
        <fullName evidence="1">Uncharacterized protein</fullName>
    </submittedName>
</protein>
<dbReference type="Proteomes" id="UP000287124">
    <property type="component" value="Unassembled WGS sequence"/>
</dbReference>
<feature type="non-terminal residue" evidence="1">
    <location>
        <position position="1"/>
    </location>
</feature>
<evidence type="ECO:0000313" key="2">
    <source>
        <dbReference type="Proteomes" id="UP000287124"/>
    </source>
</evidence>
<dbReference type="EMBL" id="MIKF01000081">
    <property type="protein sequence ID" value="RTE79109.1"/>
    <property type="molecule type" value="Genomic_DNA"/>
</dbReference>
<dbReference type="AlphaFoldDB" id="A0A430LTU4"/>
<name>A0A430LTU4_9HYPO</name>
<comment type="caution">
    <text evidence="1">The sequence shown here is derived from an EMBL/GenBank/DDBJ whole genome shotgun (WGS) entry which is preliminary data.</text>
</comment>
<accession>A0A430LTU4</accession>
<sequence>TGLPAVQGSLTAKDVTCRNQQHVTTQIRGWGDPISPDSLCSAFDPPEFALDIIIRSHTDDKKDESED</sequence>
<organism evidence="1 2">
    <name type="scientific">Fusarium euwallaceae</name>
    <dbReference type="NCBI Taxonomy" id="1147111"/>
    <lineage>
        <taxon>Eukaryota</taxon>
        <taxon>Fungi</taxon>
        <taxon>Dikarya</taxon>
        <taxon>Ascomycota</taxon>
        <taxon>Pezizomycotina</taxon>
        <taxon>Sordariomycetes</taxon>
        <taxon>Hypocreomycetidae</taxon>
        <taxon>Hypocreales</taxon>
        <taxon>Nectriaceae</taxon>
        <taxon>Fusarium</taxon>
        <taxon>Fusarium solani species complex</taxon>
    </lineage>
</organism>